<dbReference type="Pfam" id="PF00072">
    <property type="entry name" value="Response_reg"/>
    <property type="match status" value="1"/>
</dbReference>
<reference evidence="11 12" key="1">
    <citation type="submission" date="2019-07" db="EMBL/GenBank/DDBJ databases">
        <authorList>
            <person name="Kim J.K."/>
            <person name="Cheong H.-M."/>
            <person name="Choi Y."/>
            <person name="Hwang K.J."/>
            <person name="Lee S."/>
            <person name="Choi C."/>
        </authorList>
    </citation>
    <scope>NUCLEOTIDE SEQUENCE [LARGE SCALE GENOMIC DNA]</scope>
    <source>
        <strain evidence="11 12">KS 22</strain>
    </source>
</reference>
<evidence type="ECO:0000259" key="10">
    <source>
        <dbReference type="PROSITE" id="PS50110"/>
    </source>
</evidence>
<dbReference type="InterPro" id="IPR009057">
    <property type="entry name" value="Homeodomain-like_sf"/>
</dbReference>
<dbReference type="KEGG" id="cchl:FPL14_19900"/>
<name>A0A7G5C1W0_9BACL</name>
<protein>
    <submittedName>
        <fullName evidence="11">Response regulator transcription factor</fullName>
    </submittedName>
</protein>
<evidence type="ECO:0000256" key="7">
    <source>
        <dbReference type="ARBA" id="ARBA00023163"/>
    </source>
</evidence>
<keyword evidence="3 8" id="KW-0597">Phosphoprotein</keyword>
<dbReference type="SUPFAM" id="SSF52172">
    <property type="entry name" value="CheY-like"/>
    <property type="match status" value="1"/>
</dbReference>
<dbReference type="GO" id="GO:0000160">
    <property type="term" value="P:phosphorelay signal transduction system"/>
    <property type="evidence" value="ECO:0007669"/>
    <property type="project" value="UniProtKB-KW"/>
</dbReference>
<dbReference type="PROSITE" id="PS50110">
    <property type="entry name" value="RESPONSE_REGULATORY"/>
    <property type="match status" value="1"/>
</dbReference>
<dbReference type="SUPFAM" id="SSF46689">
    <property type="entry name" value="Homeodomain-like"/>
    <property type="match status" value="2"/>
</dbReference>
<evidence type="ECO:0000259" key="9">
    <source>
        <dbReference type="PROSITE" id="PS01124"/>
    </source>
</evidence>
<feature type="domain" description="Response regulatory" evidence="10">
    <location>
        <begin position="3"/>
        <end position="120"/>
    </location>
</feature>
<evidence type="ECO:0000313" key="12">
    <source>
        <dbReference type="Proteomes" id="UP000515679"/>
    </source>
</evidence>
<keyword evidence="5" id="KW-0805">Transcription regulation</keyword>
<evidence type="ECO:0000256" key="3">
    <source>
        <dbReference type="ARBA" id="ARBA00022553"/>
    </source>
</evidence>
<keyword evidence="4" id="KW-0902">Two-component regulatory system</keyword>
<dbReference type="Gene3D" id="1.10.10.60">
    <property type="entry name" value="Homeodomain-like"/>
    <property type="match status" value="2"/>
</dbReference>
<evidence type="ECO:0000256" key="1">
    <source>
        <dbReference type="ARBA" id="ARBA00004496"/>
    </source>
</evidence>
<evidence type="ECO:0000313" key="11">
    <source>
        <dbReference type="EMBL" id="QMV43194.1"/>
    </source>
</evidence>
<dbReference type="CDD" id="cd17536">
    <property type="entry name" value="REC_YesN-like"/>
    <property type="match status" value="1"/>
</dbReference>
<organism evidence="11 12">
    <name type="scientific">Cohnella cholangitidis</name>
    <dbReference type="NCBI Taxonomy" id="2598458"/>
    <lineage>
        <taxon>Bacteria</taxon>
        <taxon>Bacillati</taxon>
        <taxon>Bacillota</taxon>
        <taxon>Bacilli</taxon>
        <taxon>Bacillales</taxon>
        <taxon>Paenibacillaceae</taxon>
        <taxon>Cohnella</taxon>
    </lineage>
</organism>
<dbReference type="Proteomes" id="UP000515679">
    <property type="component" value="Chromosome"/>
</dbReference>
<evidence type="ECO:0000256" key="4">
    <source>
        <dbReference type="ARBA" id="ARBA00023012"/>
    </source>
</evidence>
<evidence type="ECO:0000256" key="8">
    <source>
        <dbReference type="PROSITE-ProRule" id="PRU00169"/>
    </source>
</evidence>
<dbReference type="GO" id="GO:0003700">
    <property type="term" value="F:DNA-binding transcription factor activity"/>
    <property type="evidence" value="ECO:0007669"/>
    <property type="project" value="InterPro"/>
</dbReference>
<dbReference type="PANTHER" id="PTHR42713:SF3">
    <property type="entry name" value="TRANSCRIPTIONAL REGULATORY PROTEIN HPTR"/>
    <property type="match status" value="1"/>
</dbReference>
<evidence type="ECO:0000256" key="5">
    <source>
        <dbReference type="ARBA" id="ARBA00023015"/>
    </source>
</evidence>
<dbReference type="SMART" id="SM00342">
    <property type="entry name" value="HTH_ARAC"/>
    <property type="match status" value="1"/>
</dbReference>
<proteinExistence type="predicted"/>
<dbReference type="RefSeq" id="WP_182299426.1">
    <property type="nucleotide sequence ID" value="NZ_CP041969.1"/>
</dbReference>
<dbReference type="EMBL" id="CP041969">
    <property type="protein sequence ID" value="QMV43194.1"/>
    <property type="molecule type" value="Genomic_DNA"/>
</dbReference>
<dbReference type="AlphaFoldDB" id="A0A7G5C1W0"/>
<dbReference type="PROSITE" id="PS01124">
    <property type="entry name" value="HTH_ARAC_FAMILY_2"/>
    <property type="match status" value="1"/>
</dbReference>
<dbReference type="InterPro" id="IPR051552">
    <property type="entry name" value="HptR"/>
</dbReference>
<dbReference type="InterPro" id="IPR011006">
    <property type="entry name" value="CheY-like_superfamily"/>
</dbReference>
<evidence type="ECO:0000256" key="6">
    <source>
        <dbReference type="ARBA" id="ARBA00023125"/>
    </source>
</evidence>
<dbReference type="SMART" id="SM00448">
    <property type="entry name" value="REC"/>
    <property type="match status" value="1"/>
</dbReference>
<dbReference type="InterPro" id="IPR001789">
    <property type="entry name" value="Sig_transdc_resp-reg_receiver"/>
</dbReference>
<accession>A0A7G5C1W0</accession>
<keyword evidence="12" id="KW-1185">Reference proteome</keyword>
<gene>
    <name evidence="11" type="ORF">FPL14_19900</name>
</gene>
<keyword evidence="6" id="KW-0238">DNA-binding</keyword>
<dbReference type="PRINTS" id="PR00032">
    <property type="entry name" value="HTHARAC"/>
</dbReference>
<dbReference type="InterPro" id="IPR018062">
    <property type="entry name" value="HTH_AraC-typ_CS"/>
</dbReference>
<dbReference type="Gene3D" id="3.40.50.2300">
    <property type="match status" value="1"/>
</dbReference>
<comment type="subcellular location">
    <subcellularLocation>
        <location evidence="1">Cytoplasm</location>
    </subcellularLocation>
</comment>
<dbReference type="GO" id="GO:0005737">
    <property type="term" value="C:cytoplasm"/>
    <property type="evidence" value="ECO:0007669"/>
    <property type="project" value="UniProtKB-SubCell"/>
</dbReference>
<dbReference type="GO" id="GO:0043565">
    <property type="term" value="F:sequence-specific DNA binding"/>
    <property type="evidence" value="ECO:0007669"/>
    <property type="project" value="InterPro"/>
</dbReference>
<keyword evidence="7" id="KW-0804">Transcription</keyword>
<dbReference type="PROSITE" id="PS00041">
    <property type="entry name" value="HTH_ARAC_FAMILY_1"/>
    <property type="match status" value="1"/>
</dbReference>
<feature type="domain" description="HTH araC/xylS-type" evidence="9">
    <location>
        <begin position="436"/>
        <end position="534"/>
    </location>
</feature>
<keyword evidence="2" id="KW-0963">Cytoplasm</keyword>
<dbReference type="Pfam" id="PF12833">
    <property type="entry name" value="HTH_18"/>
    <property type="match status" value="1"/>
</dbReference>
<dbReference type="InterPro" id="IPR020449">
    <property type="entry name" value="Tscrpt_reg_AraC-type_HTH"/>
</dbReference>
<dbReference type="PANTHER" id="PTHR42713">
    <property type="entry name" value="HISTIDINE KINASE-RELATED"/>
    <property type="match status" value="1"/>
</dbReference>
<sequence length="540" mass="60973">MYRVLLVDDELEIRSGLKLKIDWTALGFTIAGEAQDGREALAYLERERFDLILTDIRMPVMSGLELLKQCAENYSRVKSIVLSGYDDFHFVKAALQCGAKDYLLKPVVRGELASILGKLKEELDSERQAATMDETVRHRLSESESVLKERLVLEWIGNDDADAVGALRRELGRYGMDVWLNDTRSLQFVSTEYRMKEGRLGERSEGGGLFRLAFQLLCRETLEQFEWRDSAFVFHHRGYPQMMHVLVSASDEEEGERRRILLCNQLQSNIHRYLKVETVIGIGVPVRGTAAMRQGFVSAMLSWSQSRSGAISQIVMPDPVSDTFTELSPEVEKRLELALENADLRTFSSTVETVVQAENYPMQGVASFVLRVILLLDQSARRHKLAVPETQEWMLPDAAWKIGSGADAIPYLNGIAARVVEGIQSSRVSDGVSAVEAVRDYIERSYMNELSLTMMADRFHLNPTYLSELFKKQIGTTFSDYLTQVRIGKAAELLRDPQMRLADIAELVGFANASYLSSVFKKHYGISPNEYRNLPTLPAT</sequence>
<dbReference type="InterPro" id="IPR018060">
    <property type="entry name" value="HTH_AraC"/>
</dbReference>
<evidence type="ECO:0000256" key="2">
    <source>
        <dbReference type="ARBA" id="ARBA00022490"/>
    </source>
</evidence>
<feature type="modified residue" description="4-aspartylphosphate" evidence="8">
    <location>
        <position position="55"/>
    </location>
</feature>